<evidence type="ECO:0000256" key="11">
    <source>
        <dbReference type="ARBA" id="ARBA00029766"/>
    </source>
</evidence>
<dbReference type="Proteomes" id="UP000199647">
    <property type="component" value="Unassembled WGS sequence"/>
</dbReference>
<evidence type="ECO:0000256" key="5">
    <source>
        <dbReference type="ARBA" id="ARBA00022679"/>
    </source>
</evidence>
<proteinExistence type="inferred from homology"/>
<evidence type="ECO:0000256" key="6">
    <source>
        <dbReference type="ARBA" id="ARBA00022741"/>
    </source>
</evidence>
<dbReference type="EMBL" id="FOFG01000001">
    <property type="protein sequence ID" value="SEP63127.1"/>
    <property type="molecule type" value="Genomic_DNA"/>
</dbReference>
<comment type="pathway">
    <text evidence="1">Cofactor biosynthesis; tetrahydrofolate biosynthesis; 2-amino-4-hydroxy-6-hydroxymethyl-7,8-dihydropteridine diphosphate from 7,8-dihydroneopterin triphosphate: step 4/4.</text>
</comment>
<evidence type="ECO:0000256" key="1">
    <source>
        <dbReference type="ARBA" id="ARBA00005051"/>
    </source>
</evidence>
<keyword evidence="6" id="KW-0547">Nucleotide-binding</keyword>
<dbReference type="GO" id="GO:0016301">
    <property type="term" value="F:kinase activity"/>
    <property type="evidence" value="ECO:0007669"/>
    <property type="project" value="UniProtKB-KW"/>
</dbReference>
<dbReference type="InterPro" id="IPR035907">
    <property type="entry name" value="Hppk_sf"/>
</dbReference>
<sequence length="166" mass="17547">MVGAVLGLGGNLGDRRGNIAAAIDALAAEPGITVAAVSALYETPPWGKTDQPAFLNAAVLVETDLAPRALLEAVLGVEQALGRLRLERWGPRLIDIDILLYGDRVIEEAGLTVPHPFLHQRAFALAPLVDVAPDAEIAGRPARDWLAESDAAGMIRAEQPGWHQPG</sequence>
<evidence type="ECO:0000256" key="8">
    <source>
        <dbReference type="ARBA" id="ARBA00022840"/>
    </source>
</evidence>
<comment type="similarity">
    <text evidence="2">Belongs to the HPPK family.</text>
</comment>
<dbReference type="OrthoDB" id="9808041at2"/>
<evidence type="ECO:0000256" key="12">
    <source>
        <dbReference type="ARBA" id="ARBA00033413"/>
    </source>
</evidence>
<dbReference type="PANTHER" id="PTHR43071">
    <property type="entry name" value="2-AMINO-4-HYDROXY-6-HYDROXYMETHYLDIHYDROPTERIDINE PYROPHOSPHOKINASE"/>
    <property type="match status" value="1"/>
</dbReference>
<protein>
    <recommendedName>
        <fullName evidence="4">2-amino-4-hydroxy-6-hydroxymethyldihydropteridine pyrophosphokinase</fullName>
        <ecNumber evidence="3">2.7.6.3</ecNumber>
    </recommendedName>
    <alternativeName>
        <fullName evidence="11">6-hydroxymethyl-7,8-dihydropterin pyrophosphokinase</fullName>
    </alternativeName>
    <alternativeName>
        <fullName evidence="12">7,8-dihydro-6-hydroxymethylpterin-pyrophosphokinase</fullName>
    </alternativeName>
</protein>
<gene>
    <name evidence="14" type="ORF">SAMN05216548_101138</name>
</gene>
<keyword evidence="15" id="KW-1185">Reference proteome</keyword>
<dbReference type="Pfam" id="PF01288">
    <property type="entry name" value="HPPK"/>
    <property type="match status" value="1"/>
</dbReference>
<feature type="domain" description="7,8-dihydro-6-hydroxymethylpterin-pyrophosphokinase" evidence="13">
    <location>
        <begin position="88"/>
        <end position="99"/>
    </location>
</feature>
<keyword evidence="7 14" id="KW-0418">Kinase</keyword>
<dbReference type="CDD" id="cd00483">
    <property type="entry name" value="HPPK"/>
    <property type="match status" value="1"/>
</dbReference>
<evidence type="ECO:0000256" key="9">
    <source>
        <dbReference type="ARBA" id="ARBA00022909"/>
    </source>
</evidence>
<dbReference type="UniPathway" id="UPA00077">
    <property type="reaction ID" value="UER00155"/>
</dbReference>
<organism evidence="14 15">
    <name type="scientific">Faunimonas pinastri</name>
    <dbReference type="NCBI Taxonomy" id="1855383"/>
    <lineage>
        <taxon>Bacteria</taxon>
        <taxon>Pseudomonadati</taxon>
        <taxon>Pseudomonadota</taxon>
        <taxon>Alphaproteobacteria</taxon>
        <taxon>Hyphomicrobiales</taxon>
        <taxon>Afifellaceae</taxon>
        <taxon>Faunimonas</taxon>
    </lineage>
</organism>
<keyword evidence="5" id="KW-0808">Transferase</keyword>
<keyword evidence="8" id="KW-0067">ATP-binding</keyword>
<dbReference type="SUPFAM" id="SSF55083">
    <property type="entry name" value="6-hydroxymethyl-7,8-dihydropterin pyrophosphokinase, HPPK"/>
    <property type="match status" value="1"/>
</dbReference>
<keyword evidence="9" id="KW-0289">Folate biosynthesis</keyword>
<dbReference type="GO" id="GO:0046654">
    <property type="term" value="P:tetrahydrofolate biosynthetic process"/>
    <property type="evidence" value="ECO:0007669"/>
    <property type="project" value="UniProtKB-UniPathway"/>
</dbReference>
<reference evidence="14 15" key="1">
    <citation type="submission" date="2016-10" db="EMBL/GenBank/DDBJ databases">
        <authorList>
            <person name="de Groot N.N."/>
        </authorList>
    </citation>
    <scope>NUCLEOTIDE SEQUENCE [LARGE SCALE GENOMIC DNA]</scope>
    <source>
        <strain evidence="14 15">A52C2</strain>
    </source>
</reference>
<comment type="function">
    <text evidence="10">Catalyzes the transfer of pyrophosphate from adenosine triphosphate (ATP) to 6-hydroxymethyl-7,8-dihydropterin, an enzymatic step in folate biosynthesis pathway.</text>
</comment>
<evidence type="ECO:0000256" key="7">
    <source>
        <dbReference type="ARBA" id="ARBA00022777"/>
    </source>
</evidence>
<dbReference type="GO" id="GO:0005524">
    <property type="term" value="F:ATP binding"/>
    <property type="evidence" value="ECO:0007669"/>
    <property type="project" value="UniProtKB-KW"/>
</dbReference>
<dbReference type="GO" id="GO:0046656">
    <property type="term" value="P:folic acid biosynthetic process"/>
    <property type="evidence" value="ECO:0007669"/>
    <property type="project" value="UniProtKB-KW"/>
</dbReference>
<dbReference type="EC" id="2.7.6.3" evidence="3"/>
<dbReference type="PANTHER" id="PTHR43071:SF1">
    <property type="entry name" value="2-AMINO-4-HYDROXY-6-HYDROXYMETHYLDIHYDROPTERIDINE PYROPHOSPHOKINASE"/>
    <property type="match status" value="1"/>
</dbReference>
<dbReference type="InterPro" id="IPR000550">
    <property type="entry name" value="Hppk"/>
</dbReference>
<accession>A0A1H8ZFX3</accession>
<name>A0A1H8ZFX3_9HYPH</name>
<dbReference type="Gene3D" id="3.30.70.560">
    <property type="entry name" value="7,8-Dihydro-6-hydroxymethylpterin-pyrophosphokinase HPPK"/>
    <property type="match status" value="1"/>
</dbReference>
<dbReference type="NCBIfam" id="TIGR01498">
    <property type="entry name" value="folK"/>
    <property type="match status" value="1"/>
</dbReference>
<evidence type="ECO:0000313" key="15">
    <source>
        <dbReference type="Proteomes" id="UP000199647"/>
    </source>
</evidence>
<evidence type="ECO:0000256" key="4">
    <source>
        <dbReference type="ARBA" id="ARBA00016218"/>
    </source>
</evidence>
<evidence type="ECO:0000259" key="13">
    <source>
        <dbReference type="PROSITE" id="PS00794"/>
    </source>
</evidence>
<evidence type="ECO:0000256" key="3">
    <source>
        <dbReference type="ARBA" id="ARBA00013253"/>
    </source>
</evidence>
<dbReference type="STRING" id="1855383.SAMN05216548_101138"/>
<dbReference type="PROSITE" id="PS00794">
    <property type="entry name" value="HPPK"/>
    <property type="match status" value="1"/>
</dbReference>
<evidence type="ECO:0000313" key="14">
    <source>
        <dbReference type="EMBL" id="SEP63127.1"/>
    </source>
</evidence>
<dbReference type="AlphaFoldDB" id="A0A1H8ZFX3"/>
<dbReference type="GO" id="GO:0003848">
    <property type="term" value="F:2-amino-4-hydroxy-6-hydroxymethyldihydropteridine diphosphokinase activity"/>
    <property type="evidence" value="ECO:0007669"/>
    <property type="project" value="UniProtKB-EC"/>
</dbReference>
<evidence type="ECO:0000256" key="2">
    <source>
        <dbReference type="ARBA" id="ARBA00005810"/>
    </source>
</evidence>
<evidence type="ECO:0000256" key="10">
    <source>
        <dbReference type="ARBA" id="ARBA00029409"/>
    </source>
</evidence>